<dbReference type="PANTHER" id="PTHR10352">
    <property type="entry name" value="EUKARYOTIC TRANSLATION INITIATION FACTOR 3 SUBUNIT G"/>
    <property type="match status" value="1"/>
</dbReference>
<comment type="caution">
    <text evidence="4">The sequence shown here is derived from an EMBL/GenBank/DDBJ whole genome shotgun (WGS) entry which is preliminary data.</text>
</comment>
<organism evidence="4 5">
    <name type="scientific">Taxus chinensis</name>
    <name type="common">Chinese yew</name>
    <name type="synonym">Taxus wallichiana var. chinensis</name>
    <dbReference type="NCBI Taxonomy" id="29808"/>
    <lineage>
        <taxon>Eukaryota</taxon>
        <taxon>Viridiplantae</taxon>
        <taxon>Streptophyta</taxon>
        <taxon>Embryophyta</taxon>
        <taxon>Tracheophyta</taxon>
        <taxon>Spermatophyta</taxon>
        <taxon>Pinopsida</taxon>
        <taxon>Pinidae</taxon>
        <taxon>Conifers II</taxon>
        <taxon>Cupressales</taxon>
        <taxon>Taxaceae</taxon>
        <taxon>Taxus</taxon>
    </lineage>
</organism>
<evidence type="ECO:0000313" key="4">
    <source>
        <dbReference type="EMBL" id="KAH9314460.1"/>
    </source>
</evidence>
<evidence type="ECO:0000256" key="1">
    <source>
        <dbReference type="ARBA" id="ARBA00022884"/>
    </source>
</evidence>
<evidence type="ECO:0000256" key="2">
    <source>
        <dbReference type="PROSITE-ProRule" id="PRU00176"/>
    </source>
</evidence>
<feature type="non-terminal residue" evidence="4">
    <location>
        <position position="1"/>
    </location>
</feature>
<reference evidence="4 5" key="1">
    <citation type="journal article" date="2021" name="Nat. Plants">
        <title>The Taxus genome provides insights into paclitaxel biosynthesis.</title>
        <authorList>
            <person name="Xiong X."/>
            <person name="Gou J."/>
            <person name="Liao Q."/>
            <person name="Li Y."/>
            <person name="Zhou Q."/>
            <person name="Bi G."/>
            <person name="Li C."/>
            <person name="Du R."/>
            <person name="Wang X."/>
            <person name="Sun T."/>
            <person name="Guo L."/>
            <person name="Liang H."/>
            <person name="Lu P."/>
            <person name="Wu Y."/>
            <person name="Zhang Z."/>
            <person name="Ro D.K."/>
            <person name="Shang Y."/>
            <person name="Huang S."/>
            <person name="Yan J."/>
        </authorList>
    </citation>
    <scope>NUCLEOTIDE SEQUENCE [LARGE SCALE GENOMIC DNA]</scope>
    <source>
        <strain evidence="4">Ta-2019</strain>
    </source>
</reference>
<dbReference type="Pfam" id="PF00076">
    <property type="entry name" value="RRM_1"/>
    <property type="match status" value="1"/>
</dbReference>
<gene>
    <name evidence="4" type="ORF">KI387_023087</name>
</gene>
<dbReference type="EMBL" id="JAHRHJ020000005">
    <property type="protein sequence ID" value="KAH9314460.1"/>
    <property type="molecule type" value="Genomic_DNA"/>
</dbReference>
<dbReference type="SUPFAM" id="SSF54928">
    <property type="entry name" value="RNA-binding domain, RBD"/>
    <property type="match status" value="1"/>
</dbReference>
<dbReference type="SMART" id="SM00360">
    <property type="entry name" value="RRM"/>
    <property type="match status" value="1"/>
</dbReference>
<dbReference type="PROSITE" id="PS50102">
    <property type="entry name" value="RRM"/>
    <property type="match status" value="1"/>
</dbReference>
<sequence>KGDQWTSKWTYKDLTPASATDTLTMDKASEGLTTGGSNTSGTDTYFIARRSTYISHSLRGVMDQYGDTMCHKKDENYDQVTNLFEDTMDDDDLHDIFKPFRHITRVYLAMDQKMGVSRGFDFVNFFNKEGAKRAINKLNGYGYDNLILRDEWATRVVFF</sequence>
<dbReference type="GO" id="GO:0003723">
    <property type="term" value="F:RNA binding"/>
    <property type="evidence" value="ECO:0007669"/>
    <property type="project" value="UniProtKB-UniRule"/>
</dbReference>
<dbReference type="InterPro" id="IPR012677">
    <property type="entry name" value="Nucleotide-bd_a/b_plait_sf"/>
</dbReference>
<proteinExistence type="predicted"/>
<name>A0AA38G231_TAXCH</name>
<keyword evidence="5" id="KW-1185">Reference proteome</keyword>
<dbReference type="InterPro" id="IPR000504">
    <property type="entry name" value="RRM_dom"/>
</dbReference>
<dbReference type="Gene3D" id="3.30.70.330">
    <property type="match status" value="1"/>
</dbReference>
<keyword evidence="1 2" id="KW-0694">RNA-binding</keyword>
<evidence type="ECO:0000313" key="5">
    <source>
        <dbReference type="Proteomes" id="UP000824469"/>
    </source>
</evidence>
<dbReference type="AlphaFoldDB" id="A0AA38G231"/>
<feature type="domain" description="RRM" evidence="3">
    <location>
        <begin position="80"/>
        <end position="155"/>
    </location>
</feature>
<accession>A0AA38G231</accession>
<evidence type="ECO:0000259" key="3">
    <source>
        <dbReference type="PROSITE" id="PS50102"/>
    </source>
</evidence>
<dbReference type="InterPro" id="IPR035979">
    <property type="entry name" value="RBD_domain_sf"/>
</dbReference>
<protein>
    <recommendedName>
        <fullName evidence="3">RRM domain-containing protein</fullName>
    </recommendedName>
</protein>
<dbReference type="Proteomes" id="UP000824469">
    <property type="component" value="Unassembled WGS sequence"/>
</dbReference>